<gene>
    <name evidence="1" type="ORF">ENK37_11055</name>
</gene>
<protein>
    <submittedName>
        <fullName evidence="1">Integrase</fullName>
    </submittedName>
</protein>
<name>A0A7C4V7E0_9DEIN</name>
<evidence type="ECO:0000313" key="1">
    <source>
        <dbReference type="EMBL" id="HGY10568.1"/>
    </source>
</evidence>
<feature type="non-terminal residue" evidence="1">
    <location>
        <position position="70"/>
    </location>
</feature>
<comment type="caution">
    <text evidence="1">The sequence shown here is derived from an EMBL/GenBank/DDBJ whole genome shotgun (WGS) entry which is preliminary data.</text>
</comment>
<organism evidence="1">
    <name type="scientific">Oceanithermus profundus</name>
    <dbReference type="NCBI Taxonomy" id="187137"/>
    <lineage>
        <taxon>Bacteria</taxon>
        <taxon>Thermotogati</taxon>
        <taxon>Deinococcota</taxon>
        <taxon>Deinococci</taxon>
        <taxon>Thermales</taxon>
        <taxon>Thermaceae</taxon>
        <taxon>Oceanithermus</taxon>
    </lineage>
</organism>
<proteinExistence type="predicted"/>
<sequence length="70" mass="8281">MLEPLANWSDPGKRRLWAVKAAHERDEARLIELLEAYLFLKGRKKALVSPQTLRTYRTALRDYLAWAWPE</sequence>
<dbReference type="Proteomes" id="UP000885759">
    <property type="component" value="Unassembled WGS sequence"/>
</dbReference>
<accession>A0A7C4V7E0</accession>
<dbReference type="EMBL" id="DRPZ01000276">
    <property type="protein sequence ID" value="HGY10568.1"/>
    <property type="molecule type" value="Genomic_DNA"/>
</dbReference>
<dbReference type="AlphaFoldDB" id="A0A7C4V7E0"/>
<reference evidence="1" key="1">
    <citation type="journal article" date="2020" name="mSystems">
        <title>Genome- and Community-Level Interaction Insights into Carbon Utilization and Element Cycling Functions of Hydrothermarchaeota in Hydrothermal Sediment.</title>
        <authorList>
            <person name="Zhou Z."/>
            <person name="Liu Y."/>
            <person name="Xu W."/>
            <person name="Pan J."/>
            <person name="Luo Z.H."/>
            <person name="Li M."/>
        </authorList>
    </citation>
    <scope>NUCLEOTIDE SEQUENCE [LARGE SCALE GENOMIC DNA]</scope>
    <source>
        <strain evidence="1">HyVt-570</strain>
    </source>
</reference>